<reference evidence="1" key="1">
    <citation type="submission" date="2019-07" db="EMBL/GenBank/DDBJ databases">
        <title>Annotation for the trematode Paragonimus miyazaki's.</title>
        <authorList>
            <person name="Choi Y.-J."/>
        </authorList>
    </citation>
    <scope>NUCLEOTIDE SEQUENCE</scope>
    <source>
        <strain evidence="1">Japan</strain>
    </source>
</reference>
<dbReference type="AlphaFoldDB" id="A0A8S9YEQ2"/>
<evidence type="ECO:0000313" key="2">
    <source>
        <dbReference type="Proteomes" id="UP000822476"/>
    </source>
</evidence>
<sequence>MEISINITSSYWWISEGSAAHSDRNAVAKKLTDETNRLLKSVNRPYSRRDKHILYGKLLGNINNSNTSAKLICLQVVQHYNELPDYYMHAIESLATSGSDSNYLEAENELNGCKSLAF</sequence>
<dbReference type="EMBL" id="JTDE01007803">
    <property type="protein sequence ID" value="KAF7237284.1"/>
    <property type="molecule type" value="Genomic_DNA"/>
</dbReference>
<protein>
    <submittedName>
        <fullName evidence="1">Uncharacterized protein</fullName>
    </submittedName>
</protein>
<proteinExistence type="predicted"/>
<gene>
    <name evidence="1" type="ORF">EG68_11341</name>
</gene>
<comment type="caution">
    <text evidence="1">The sequence shown here is derived from an EMBL/GenBank/DDBJ whole genome shotgun (WGS) entry which is preliminary data.</text>
</comment>
<organism evidence="1 2">
    <name type="scientific">Paragonimus skrjabini miyazakii</name>
    <dbReference type="NCBI Taxonomy" id="59628"/>
    <lineage>
        <taxon>Eukaryota</taxon>
        <taxon>Metazoa</taxon>
        <taxon>Spiralia</taxon>
        <taxon>Lophotrochozoa</taxon>
        <taxon>Platyhelminthes</taxon>
        <taxon>Trematoda</taxon>
        <taxon>Digenea</taxon>
        <taxon>Plagiorchiida</taxon>
        <taxon>Troglotremata</taxon>
        <taxon>Troglotrematidae</taxon>
        <taxon>Paragonimus</taxon>
    </lineage>
</organism>
<keyword evidence="2" id="KW-1185">Reference proteome</keyword>
<evidence type="ECO:0000313" key="1">
    <source>
        <dbReference type="EMBL" id="KAF7237284.1"/>
    </source>
</evidence>
<name>A0A8S9YEQ2_9TREM</name>
<dbReference type="Proteomes" id="UP000822476">
    <property type="component" value="Unassembled WGS sequence"/>
</dbReference>
<accession>A0A8S9YEQ2</accession>